<reference evidence="2 3" key="1">
    <citation type="submission" date="2016-10" db="EMBL/GenBank/DDBJ databases">
        <authorList>
            <person name="de Groot N.N."/>
        </authorList>
    </citation>
    <scope>NUCLEOTIDE SEQUENCE [LARGE SCALE GENOMIC DNA]</scope>
    <source>
        <strain evidence="2 3">47C3B</strain>
    </source>
</reference>
<dbReference type="AlphaFoldDB" id="A0A1G7ITE2"/>
<evidence type="ECO:0008006" key="4">
    <source>
        <dbReference type="Google" id="ProtNLM"/>
    </source>
</evidence>
<dbReference type="Proteomes" id="UP000199072">
    <property type="component" value="Unassembled WGS sequence"/>
</dbReference>
<sequence>MNEKNYDYLKNQVKFLGFGDTLEKDLGEKIKLQPANFTLEHQTKFGEDRVDSVLTFQKSKESEMYFFNSFDMAINAAGKDDTLRQTYYVGKENNLTLKERYNMLEGRAVFKEFNKLEQVGEGNNMKFKATDETYQAWTQLNFKQTDENGNFLQRKLFGFDLEKILAKYPIKELEDNYDKNRLIASLEKGNRQTATLTAGGIEQKISIEANPLDKGLKFYDSNMQRLEVKQNDTQKQQQGQNIAQGETGAVQKEDQKQSQKHDLQDENKQTGQRKRSQQKIS</sequence>
<dbReference type="EMBL" id="FNAI01000013">
    <property type="protein sequence ID" value="SDF15951.1"/>
    <property type="molecule type" value="Genomic_DNA"/>
</dbReference>
<feature type="region of interest" description="Disordered" evidence="1">
    <location>
        <begin position="229"/>
        <end position="281"/>
    </location>
</feature>
<evidence type="ECO:0000313" key="2">
    <source>
        <dbReference type="EMBL" id="SDF15951.1"/>
    </source>
</evidence>
<dbReference type="RefSeq" id="WP_205411344.1">
    <property type="nucleotide sequence ID" value="NZ_FNAI01000013.1"/>
</dbReference>
<keyword evidence="3" id="KW-1185">Reference proteome</keyword>
<gene>
    <name evidence="2" type="ORF">SAMN05216464_113156</name>
</gene>
<accession>A0A1G7ITE2</accession>
<evidence type="ECO:0000256" key="1">
    <source>
        <dbReference type="SAM" id="MobiDB-lite"/>
    </source>
</evidence>
<evidence type="ECO:0000313" key="3">
    <source>
        <dbReference type="Proteomes" id="UP000199072"/>
    </source>
</evidence>
<feature type="compositionally biased region" description="Low complexity" evidence="1">
    <location>
        <begin position="233"/>
        <end position="244"/>
    </location>
</feature>
<feature type="compositionally biased region" description="Basic residues" evidence="1">
    <location>
        <begin position="271"/>
        <end position="281"/>
    </location>
</feature>
<organism evidence="2 3">
    <name type="scientific">Mucilaginibacter pineti</name>
    <dbReference type="NCBI Taxonomy" id="1391627"/>
    <lineage>
        <taxon>Bacteria</taxon>
        <taxon>Pseudomonadati</taxon>
        <taxon>Bacteroidota</taxon>
        <taxon>Sphingobacteriia</taxon>
        <taxon>Sphingobacteriales</taxon>
        <taxon>Sphingobacteriaceae</taxon>
        <taxon>Mucilaginibacter</taxon>
    </lineage>
</organism>
<feature type="compositionally biased region" description="Basic and acidic residues" evidence="1">
    <location>
        <begin position="251"/>
        <end position="268"/>
    </location>
</feature>
<proteinExistence type="predicted"/>
<name>A0A1G7ITE2_9SPHI</name>
<dbReference type="STRING" id="1391627.SAMN05216464_113156"/>
<protein>
    <recommendedName>
        <fullName evidence="4">DUF3945 domain-containing protein</fullName>
    </recommendedName>
</protein>